<comment type="caution">
    <text evidence="2">The sequence shown here is derived from an EMBL/GenBank/DDBJ whole genome shotgun (WGS) entry which is preliminary data.</text>
</comment>
<dbReference type="Proteomes" id="UP000019812">
    <property type="component" value="Unassembled WGS sequence"/>
</dbReference>
<sequence>MASAVTEFTVVWVHRNIIEEDGEDYLFYTLGDRFLLSSPLPLRSTNEYAHGVRPYTLGCCVLETHKPYPSSPIKLTRDVQAEINEIANQRIDNVKLALNKRYFAKRNQQIDIRSLTRNTPGSITMMNNPETDVRVFDTPDVTSSSYQEQDRLNLDFDEMSGTFSPGSVQSNRRLNETVGGMNKLTDSANLLSNYQLKTFVETWVEPTLRQLVLLEQHYETDEKILALAGKKAQLMQRFGIDAVTDYLLSNEMTLTVNIGMGSTSPTERINNLITGVRGVKDALADGIMERYGADPVEIIKEVFGALGHKNGGRFFKAPGDEDPRLAGLQKQIEQLQQQLEAKMPQAIIDATVRKLDAEVANLQANKVATGVGAAYAAMQAGEVIAAVPQVAPIADKVMQTAGYISPTPPGIDPNFPDSAVAAAGAGPGLTPAAQEAAQTGPIALPESGNTSPMFPGRATSPMVGKQQGIETQRADGI</sequence>
<dbReference type="InterPro" id="IPR056909">
    <property type="entry name" value="SU10_portal"/>
</dbReference>
<reference evidence="2 3" key="1">
    <citation type="submission" date="2014-07" db="EMBL/GenBank/DDBJ databases">
        <title>Expanding our view of genomic diversity in Candidatus Accumulibacter clades.</title>
        <authorList>
            <person name="Skennerton C.T."/>
            <person name="Barr J.J."/>
            <person name="Slater F.R."/>
            <person name="Bond P.L."/>
            <person name="Tyson G.W."/>
        </authorList>
    </citation>
    <scope>NUCLEOTIDE SEQUENCE [LARGE SCALE GENOMIC DNA]</scope>
    <source>
        <strain evidence="3">SK-01</strain>
    </source>
</reference>
<dbReference type="AlphaFoldDB" id="A0A084XV14"/>
<protein>
    <submittedName>
        <fullName evidence="2">Uncharacterized protein</fullName>
    </submittedName>
</protein>
<dbReference type="STRING" id="1457154.CAPSK01_004469"/>
<dbReference type="RefSeq" id="WP_273704123.1">
    <property type="nucleotide sequence ID" value="NZ_JDSS02000045.1"/>
</dbReference>
<organism evidence="2 3">
    <name type="scientific">Candidatus Accumulibacter vicinus</name>
    <dbReference type="NCBI Taxonomy" id="2954382"/>
    <lineage>
        <taxon>Bacteria</taxon>
        <taxon>Pseudomonadati</taxon>
        <taxon>Pseudomonadota</taxon>
        <taxon>Betaproteobacteria</taxon>
        <taxon>Candidatus Accumulibacter</taxon>
    </lineage>
</organism>
<name>A0A084XV14_9PROT</name>
<gene>
    <name evidence="2" type="ORF">CAPSK01_004469</name>
</gene>
<dbReference type="EMBL" id="JDSS02000045">
    <property type="protein sequence ID" value="KFB66308.1"/>
    <property type="molecule type" value="Genomic_DNA"/>
</dbReference>
<evidence type="ECO:0000313" key="2">
    <source>
        <dbReference type="EMBL" id="KFB66308.1"/>
    </source>
</evidence>
<evidence type="ECO:0000313" key="3">
    <source>
        <dbReference type="Proteomes" id="UP000019812"/>
    </source>
</evidence>
<feature type="region of interest" description="Disordered" evidence="1">
    <location>
        <begin position="443"/>
        <end position="477"/>
    </location>
</feature>
<dbReference type="Pfam" id="PF23899">
    <property type="entry name" value="SU10_portal"/>
    <property type="match status" value="1"/>
</dbReference>
<evidence type="ECO:0000256" key="1">
    <source>
        <dbReference type="SAM" id="MobiDB-lite"/>
    </source>
</evidence>
<accession>A0A084XV14</accession>
<proteinExistence type="predicted"/>